<organism evidence="1 2">
    <name type="scientific">Pseudomonas shahriarae</name>
    <dbReference type="NCBI Taxonomy" id="2745512"/>
    <lineage>
        <taxon>Bacteria</taxon>
        <taxon>Pseudomonadati</taxon>
        <taxon>Pseudomonadota</taxon>
        <taxon>Gammaproteobacteria</taxon>
        <taxon>Pseudomonadales</taxon>
        <taxon>Pseudomonadaceae</taxon>
        <taxon>Pseudomonas</taxon>
    </lineage>
</organism>
<dbReference type="AlphaFoldDB" id="A0A9X4BYX9"/>
<sequence>MDIQHLGNGTINLKYQAAHRAELLLMRKEARCVLQLFVQERQKLRSAERALGILDAKGKGQGLPRDDIFVYQSYLAQSRFFATRMSNLAVTLAAYGQRLIVLMDALTPILTLNERLDLVGAQAKSLPGAGWATASLVQLVTRYKAEDSSSCSRGEMGPLLACLLASRGELIVVQKSVRQATQIHSPILPSVASLMLVAAR</sequence>
<name>A0A9X4BYX9_9PSED</name>
<accession>A0A9X4BYX9</accession>
<evidence type="ECO:0000313" key="2">
    <source>
        <dbReference type="Proteomes" id="UP001148185"/>
    </source>
</evidence>
<keyword evidence="2" id="KW-1185">Reference proteome</keyword>
<dbReference type="RefSeq" id="WP_103403711.1">
    <property type="nucleotide sequence ID" value="NZ_JAMDHA010000005.1"/>
</dbReference>
<dbReference type="Proteomes" id="UP001148185">
    <property type="component" value="Unassembled WGS sequence"/>
</dbReference>
<gene>
    <name evidence="1" type="ORF">M5G27_06765</name>
</gene>
<proteinExistence type="predicted"/>
<comment type="caution">
    <text evidence="1">The sequence shown here is derived from an EMBL/GenBank/DDBJ whole genome shotgun (WGS) entry which is preliminary data.</text>
</comment>
<evidence type="ECO:0000313" key="1">
    <source>
        <dbReference type="EMBL" id="MDD1007180.1"/>
    </source>
</evidence>
<reference evidence="1 2" key="1">
    <citation type="submission" date="2022-05" db="EMBL/GenBank/DDBJ databases">
        <title>Novel Pseudomonas spp. Isolated from a Rainbow Trout Aquaculture Facility.</title>
        <authorList>
            <person name="Testerman T."/>
            <person name="Graf J."/>
        </authorList>
    </citation>
    <scope>NUCLEOTIDE SEQUENCE [LARGE SCALE GENOMIC DNA]</scope>
    <source>
        <strain evidence="1 2">ID1042</strain>
    </source>
</reference>
<protein>
    <submittedName>
        <fullName evidence="1">Uncharacterized protein</fullName>
    </submittedName>
</protein>
<dbReference type="EMBL" id="JAMDHA010000005">
    <property type="protein sequence ID" value="MDD1007180.1"/>
    <property type="molecule type" value="Genomic_DNA"/>
</dbReference>